<name>A0A7Y2K1W0_9BURK</name>
<gene>
    <name evidence="3" type="ORF">HGB41_16355</name>
</gene>
<evidence type="ECO:0000256" key="2">
    <source>
        <dbReference type="SAM" id="SignalP"/>
    </source>
</evidence>
<accession>A0A7Y2K1W0</accession>
<keyword evidence="2" id="KW-0732">Signal</keyword>
<evidence type="ECO:0000313" key="3">
    <source>
        <dbReference type="EMBL" id="NNG24565.1"/>
    </source>
</evidence>
<feature type="compositionally biased region" description="Basic and acidic residues" evidence="1">
    <location>
        <begin position="74"/>
        <end position="94"/>
    </location>
</feature>
<dbReference type="RefSeq" id="WP_171086375.1">
    <property type="nucleotide sequence ID" value="NZ_JABAIV010000006.1"/>
</dbReference>
<keyword evidence="4" id="KW-1185">Reference proteome</keyword>
<comment type="caution">
    <text evidence="3">The sequence shown here is derived from an EMBL/GenBank/DDBJ whole genome shotgun (WGS) entry which is preliminary data.</text>
</comment>
<dbReference type="EMBL" id="JABAIV010000006">
    <property type="protein sequence ID" value="NNG24565.1"/>
    <property type="molecule type" value="Genomic_DNA"/>
</dbReference>
<protein>
    <recommendedName>
        <fullName evidence="5">DUF2782 domain-containing protein</fullName>
    </recommendedName>
</protein>
<reference evidence="3 4" key="1">
    <citation type="submission" date="2020-04" db="EMBL/GenBank/DDBJ databases">
        <title>Massilia sp. nov., a cold adapted bacteria isolated from Arctic soil.</title>
        <authorList>
            <person name="Son J."/>
            <person name="Ka J.-O."/>
        </authorList>
    </citation>
    <scope>NUCLEOTIDE SEQUENCE [LARGE SCALE GENOMIC DNA]</scope>
    <source>
        <strain evidence="3 4">ML15P13</strain>
    </source>
</reference>
<feature type="signal peptide" evidence="2">
    <location>
        <begin position="1"/>
        <end position="30"/>
    </location>
</feature>
<dbReference type="AlphaFoldDB" id="A0A7Y2K1W0"/>
<evidence type="ECO:0000256" key="1">
    <source>
        <dbReference type="SAM" id="MobiDB-lite"/>
    </source>
</evidence>
<dbReference type="Proteomes" id="UP000533905">
    <property type="component" value="Unassembled WGS sequence"/>
</dbReference>
<evidence type="ECO:0008006" key="5">
    <source>
        <dbReference type="Google" id="ProtNLM"/>
    </source>
</evidence>
<feature type="compositionally biased region" description="Pro residues" evidence="1">
    <location>
        <begin position="164"/>
        <end position="176"/>
    </location>
</feature>
<feature type="compositionally biased region" description="Low complexity" evidence="1">
    <location>
        <begin position="143"/>
        <end position="163"/>
    </location>
</feature>
<feature type="chain" id="PRO_5031096846" description="DUF2782 domain-containing protein" evidence="2">
    <location>
        <begin position="31"/>
        <end position="176"/>
    </location>
</feature>
<organism evidence="3 4">
    <name type="scientific">Telluria aromaticivorans</name>
    <dbReference type="NCBI Taxonomy" id="2725995"/>
    <lineage>
        <taxon>Bacteria</taxon>
        <taxon>Pseudomonadati</taxon>
        <taxon>Pseudomonadota</taxon>
        <taxon>Betaproteobacteria</taxon>
        <taxon>Burkholderiales</taxon>
        <taxon>Oxalobacteraceae</taxon>
        <taxon>Telluria group</taxon>
        <taxon>Telluria</taxon>
    </lineage>
</organism>
<proteinExistence type="predicted"/>
<feature type="compositionally biased region" description="Low complexity" evidence="1">
    <location>
        <begin position="27"/>
        <end position="57"/>
    </location>
</feature>
<sequence>MLRTSSRLKLLSLCGTLCLLAHAGAVSAQAQQPTQPQTQQQAQQPAAQQRPSQAPPQLERIEPGSDTPTTTIPPRERTRITEKRGNDGMVKEVEVQSGKSRYIMKPNVAAGNAQPGDAQSSAIRAPQWQVMEFDLGNPKKQAAADQSATAPAPAKAGVPARADAPPPPPMEPVEKK</sequence>
<feature type="region of interest" description="Disordered" evidence="1">
    <location>
        <begin position="27"/>
        <end position="100"/>
    </location>
</feature>
<evidence type="ECO:0000313" key="4">
    <source>
        <dbReference type="Proteomes" id="UP000533905"/>
    </source>
</evidence>
<feature type="region of interest" description="Disordered" evidence="1">
    <location>
        <begin position="137"/>
        <end position="176"/>
    </location>
</feature>